<dbReference type="CDD" id="cd09274">
    <property type="entry name" value="RNase_HI_RT_Ty3"/>
    <property type="match status" value="1"/>
</dbReference>
<dbReference type="PANTHER" id="PTHR37984:SF5">
    <property type="entry name" value="PROTEIN NYNRIN-LIKE"/>
    <property type="match status" value="1"/>
</dbReference>
<keyword evidence="4" id="KW-0255">Endonuclease</keyword>
<dbReference type="PANTHER" id="PTHR37984">
    <property type="entry name" value="PROTEIN CBG26694"/>
    <property type="match status" value="1"/>
</dbReference>
<evidence type="ECO:0000313" key="9">
    <source>
        <dbReference type="Proteomes" id="UP000740883"/>
    </source>
</evidence>
<feature type="domain" description="Reverse transcriptase" evidence="7">
    <location>
        <begin position="1"/>
        <end position="90"/>
    </location>
</feature>
<dbReference type="InterPro" id="IPR000477">
    <property type="entry name" value="RT_dom"/>
</dbReference>
<evidence type="ECO:0000259" key="7">
    <source>
        <dbReference type="PROSITE" id="PS50878"/>
    </source>
</evidence>
<dbReference type="FunFam" id="3.30.70.270:FF:000003">
    <property type="entry name" value="Transposon Ty3-G Gag-Pol polyprotein"/>
    <property type="match status" value="1"/>
</dbReference>
<dbReference type="Gene3D" id="1.10.340.70">
    <property type="match status" value="1"/>
</dbReference>
<keyword evidence="6" id="KW-0695">RNA-directed DNA polymerase</keyword>
<keyword evidence="1" id="KW-0808">Transferase</keyword>
<evidence type="ECO:0000256" key="3">
    <source>
        <dbReference type="ARBA" id="ARBA00022722"/>
    </source>
</evidence>
<organism evidence="8 9">
    <name type="scientific">Nosema granulosis</name>
    <dbReference type="NCBI Taxonomy" id="83296"/>
    <lineage>
        <taxon>Eukaryota</taxon>
        <taxon>Fungi</taxon>
        <taxon>Fungi incertae sedis</taxon>
        <taxon>Microsporidia</taxon>
        <taxon>Nosematidae</taxon>
        <taxon>Nosema</taxon>
    </lineage>
</organism>
<evidence type="ECO:0000256" key="4">
    <source>
        <dbReference type="ARBA" id="ARBA00022759"/>
    </source>
</evidence>
<name>A0A9P6GXZ0_9MICR</name>
<dbReference type="InterPro" id="IPR043128">
    <property type="entry name" value="Rev_trsase/Diguanyl_cyclase"/>
</dbReference>
<evidence type="ECO:0000256" key="6">
    <source>
        <dbReference type="ARBA" id="ARBA00022918"/>
    </source>
</evidence>
<keyword evidence="5" id="KW-0378">Hydrolase</keyword>
<dbReference type="InterPro" id="IPR050951">
    <property type="entry name" value="Retrovirus_Pol_polyprotein"/>
</dbReference>
<protein>
    <submittedName>
        <fullName evidence="8">Transposon Tf2-9 polyprotein</fullName>
    </submittedName>
</protein>
<dbReference type="Pfam" id="PF00078">
    <property type="entry name" value="RVT_1"/>
    <property type="match status" value="1"/>
</dbReference>
<keyword evidence="3" id="KW-0540">Nuclease</keyword>
<sequence length="471" mass="54445">MFSSNNEFLRMPFGLSNAPREFQRLMNGKLSDLNFVKVFVDDILIYSKTPEEHSLHIEKVLQRLHTEGISINFDKSSFMKQEVKYLGKIINSEGIKPDISTIFKIENDLVPKNRKQLMKILGVLNWFRDHIPALSTRIATLTSKLNADSPFTWSHCDTDIVKDVINTIKEQITLHHPDINEEFILSTDASDVGAGGVITQKGKIVEIYSYKFHKSEINYTVTEKELLVMVKALQHFRPMILGALIKVRTDHRNLLYITKCEKNRAQRWKIHLDEYGIELEHVEGKQNVGPDNLSRCFFTSTDDNSADVTDIDLDTIEQITEKDPHLIKLIGNSACEREIKGRKILVDHKNRIIIPKDYEETFLKIMHTNLAHPGINRLATTISRAFMIENLYQKIKKLNKEFKECQLNKNFNIKYGKISGFISSKTPFTKIAMDLLGPINPHNFKGKYDTESKMLLVIVDIYSRWTEIYTR</sequence>
<dbReference type="GO" id="GO:0004519">
    <property type="term" value="F:endonuclease activity"/>
    <property type="evidence" value="ECO:0007669"/>
    <property type="project" value="UniProtKB-KW"/>
</dbReference>
<dbReference type="AlphaFoldDB" id="A0A9P6GXZ0"/>
<dbReference type="GO" id="GO:0003964">
    <property type="term" value="F:RNA-directed DNA polymerase activity"/>
    <property type="evidence" value="ECO:0007669"/>
    <property type="project" value="UniProtKB-KW"/>
</dbReference>
<dbReference type="InterPro" id="IPR041588">
    <property type="entry name" value="Integrase_H2C2"/>
</dbReference>
<dbReference type="OrthoDB" id="3689183at2759"/>
<dbReference type="GO" id="GO:0016787">
    <property type="term" value="F:hydrolase activity"/>
    <property type="evidence" value="ECO:0007669"/>
    <property type="project" value="UniProtKB-KW"/>
</dbReference>
<dbReference type="InterPro" id="IPR041373">
    <property type="entry name" value="RT_RNaseH"/>
</dbReference>
<accession>A0A9P6GXZ0</accession>
<evidence type="ECO:0000256" key="2">
    <source>
        <dbReference type="ARBA" id="ARBA00022695"/>
    </source>
</evidence>
<comment type="caution">
    <text evidence="8">The sequence shown here is derived from an EMBL/GenBank/DDBJ whole genome shotgun (WGS) entry which is preliminary data.</text>
</comment>
<dbReference type="PROSITE" id="PS50878">
    <property type="entry name" value="RT_POL"/>
    <property type="match status" value="1"/>
</dbReference>
<dbReference type="Pfam" id="PF17917">
    <property type="entry name" value="RT_RNaseH"/>
    <property type="match status" value="1"/>
</dbReference>
<dbReference type="Pfam" id="PF17921">
    <property type="entry name" value="Integrase_H2C2"/>
    <property type="match status" value="1"/>
</dbReference>
<keyword evidence="9" id="KW-1185">Reference proteome</keyword>
<gene>
    <name evidence="8" type="primary">Tf2-9_9</name>
    <name evidence="8" type="ORF">NGRA_2491</name>
</gene>
<proteinExistence type="predicted"/>
<dbReference type="Gene3D" id="3.30.70.270">
    <property type="match status" value="2"/>
</dbReference>
<dbReference type="CDD" id="cd01647">
    <property type="entry name" value="RT_LTR"/>
    <property type="match status" value="1"/>
</dbReference>
<keyword evidence="2" id="KW-0548">Nucleotidyltransferase</keyword>
<dbReference type="SUPFAM" id="SSF56672">
    <property type="entry name" value="DNA/RNA polymerases"/>
    <property type="match status" value="1"/>
</dbReference>
<reference evidence="8 9" key="1">
    <citation type="journal article" date="2020" name="Genome Biol. Evol.">
        <title>Comparative genomics of strictly vertically transmitted, feminizing microsporidia endosymbionts of amphipod crustaceans.</title>
        <authorList>
            <person name="Cormier A."/>
            <person name="Chebbi M.A."/>
            <person name="Giraud I."/>
            <person name="Wattier R."/>
            <person name="Teixeira M."/>
            <person name="Gilbert C."/>
            <person name="Rigaud T."/>
            <person name="Cordaux R."/>
        </authorList>
    </citation>
    <scope>NUCLEOTIDE SEQUENCE [LARGE SCALE GENOMIC DNA]</scope>
    <source>
        <strain evidence="8 9">Ou3-Ou53</strain>
    </source>
</reference>
<dbReference type="InterPro" id="IPR043502">
    <property type="entry name" value="DNA/RNA_pol_sf"/>
</dbReference>
<dbReference type="Proteomes" id="UP000740883">
    <property type="component" value="Unassembled WGS sequence"/>
</dbReference>
<dbReference type="EMBL" id="SBJO01000285">
    <property type="protein sequence ID" value="KAF9761644.1"/>
    <property type="molecule type" value="Genomic_DNA"/>
</dbReference>
<evidence type="ECO:0000256" key="5">
    <source>
        <dbReference type="ARBA" id="ARBA00022801"/>
    </source>
</evidence>
<evidence type="ECO:0000256" key="1">
    <source>
        <dbReference type="ARBA" id="ARBA00022679"/>
    </source>
</evidence>
<evidence type="ECO:0000313" key="8">
    <source>
        <dbReference type="EMBL" id="KAF9761644.1"/>
    </source>
</evidence>